<name>A0A7F5RHM4_AGRPL</name>
<dbReference type="PANTHER" id="PTHR14957:SF1">
    <property type="entry name" value="UBIQUITIN-LIKE-CONJUGATING ENZYME ATG10"/>
    <property type="match status" value="1"/>
</dbReference>
<dbReference type="GO" id="GO:0000045">
    <property type="term" value="P:autophagosome assembly"/>
    <property type="evidence" value="ECO:0007669"/>
    <property type="project" value="TreeGrafter"/>
</dbReference>
<dbReference type="OrthoDB" id="4089664at2759"/>
<gene>
    <name evidence="8" type="primary">LOC108743777</name>
    <name evidence="9" type="synonym">LOC112906136</name>
</gene>
<dbReference type="PANTHER" id="PTHR14957">
    <property type="entry name" value="UBIQUITIN-LIKE-CONJUGATING ENZYME ATG10"/>
    <property type="match status" value="1"/>
</dbReference>
<dbReference type="GeneID" id="108743777"/>
<evidence type="ECO:0000256" key="6">
    <source>
        <dbReference type="ARBA" id="ARBA00029833"/>
    </source>
</evidence>
<keyword evidence="5" id="KW-0072">Autophagy</keyword>
<evidence type="ECO:0000256" key="2">
    <source>
        <dbReference type="ARBA" id="ARBA00021099"/>
    </source>
</evidence>
<accession>A0A7F5RHM4</accession>
<comment type="similarity">
    <text evidence="1">Belongs to the ATG10 family.</text>
</comment>
<reference evidence="8 9" key="1">
    <citation type="submission" date="2025-04" db="UniProtKB">
        <authorList>
            <consortium name="RefSeq"/>
        </authorList>
    </citation>
    <scope>IDENTIFICATION</scope>
    <source>
        <tissue evidence="8 9">Entire body</tissue>
    </source>
</reference>
<dbReference type="KEGG" id="apln:112906136"/>
<dbReference type="Pfam" id="PF03987">
    <property type="entry name" value="Autophagy_act_C"/>
    <property type="match status" value="1"/>
</dbReference>
<proteinExistence type="inferred from homology"/>
<dbReference type="AlphaFoldDB" id="A0A7F5RHM4"/>
<dbReference type="GO" id="GO:0000422">
    <property type="term" value="P:autophagy of mitochondrion"/>
    <property type="evidence" value="ECO:0007669"/>
    <property type="project" value="TreeGrafter"/>
</dbReference>
<dbReference type="Proteomes" id="UP000192223">
    <property type="component" value="Unplaced"/>
</dbReference>
<dbReference type="Gene3D" id="3.30.1460.50">
    <property type="match status" value="1"/>
</dbReference>
<evidence type="ECO:0000313" key="7">
    <source>
        <dbReference type="Proteomes" id="UP000192223"/>
    </source>
</evidence>
<organism evidence="7 8">
    <name type="scientific">Agrilus planipennis</name>
    <name type="common">Emerald ash borer</name>
    <name type="synonym">Agrilus marcopoli</name>
    <dbReference type="NCBI Taxonomy" id="224129"/>
    <lineage>
        <taxon>Eukaryota</taxon>
        <taxon>Metazoa</taxon>
        <taxon>Ecdysozoa</taxon>
        <taxon>Arthropoda</taxon>
        <taxon>Hexapoda</taxon>
        <taxon>Insecta</taxon>
        <taxon>Pterygota</taxon>
        <taxon>Neoptera</taxon>
        <taxon>Endopterygota</taxon>
        <taxon>Coleoptera</taxon>
        <taxon>Polyphaga</taxon>
        <taxon>Elateriformia</taxon>
        <taxon>Buprestoidea</taxon>
        <taxon>Buprestidae</taxon>
        <taxon>Agrilinae</taxon>
        <taxon>Agrilus</taxon>
    </lineage>
</organism>
<evidence type="ECO:0000256" key="5">
    <source>
        <dbReference type="ARBA" id="ARBA00023006"/>
    </source>
</evidence>
<keyword evidence="7" id="KW-1185">Reference proteome</keyword>
<dbReference type="RefSeq" id="XP_025835483.1">
    <property type="nucleotide sequence ID" value="XM_025979698.1"/>
</dbReference>
<dbReference type="GO" id="GO:0061651">
    <property type="term" value="F:Atg12 conjugating enzyme activity"/>
    <property type="evidence" value="ECO:0007669"/>
    <property type="project" value="TreeGrafter"/>
</dbReference>
<evidence type="ECO:0000256" key="4">
    <source>
        <dbReference type="ARBA" id="ARBA00022786"/>
    </source>
</evidence>
<evidence type="ECO:0000313" key="8">
    <source>
        <dbReference type="RefSeq" id="XP_025835483.1"/>
    </source>
</evidence>
<dbReference type="KEGG" id="apln:108743777"/>
<evidence type="ECO:0000313" key="9">
    <source>
        <dbReference type="RefSeq" id="XP_025835627.1"/>
    </source>
</evidence>
<keyword evidence="3" id="KW-0808">Transferase</keyword>
<protein>
    <recommendedName>
        <fullName evidence="2">Ubiquitin-like-conjugating enzyme ATG10</fullName>
    </recommendedName>
    <alternativeName>
        <fullName evidence="6">Autophagy-related protein 10</fullName>
    </alternativeName>
</protein>
<evidence type="ECO:0000256" key="1">
    <source>
        <dbReference type="ARBA" id="ARBA00005696"/>
    </source>
</evidence>
<dbReference type="RefSeq" id="XP_025835627.1">
    <property type="nucleotide sequence ID" value="XM_025979842.1"/>
</dbReference>
<dbReference type="InterPro" id="IPR007135">
    <property type="entry name" value="Atg3/Atg10"/>
</dbReference>
<keyword evidence="4" id="KW-0833">Ubl conjugation pathway</keyword>
<dbReference type="GO" id="GO:0005829">
    <property type="term" value="C:cytosol"/>
    <property type="evidence" value="ECO:0007669"/>
    <property type="project" value="TreeGrafter"/>
</dbReference>
<sequence>MSTIDKLFNYDEFKKQLEEMKNLSDKLLDGWIVCPEKDLETGIFAKKKMRKIWKQNNGNEETVTFEYHISFNTSYSVPVICFITYKNDGSQLSLEQSWKILNLQAPYTMLTQLDHPVLQIPFLTVHPCKTAQFIDESFKDSKNILISWLSAIGPFVGLTLHPEYFKLTH</sequence>
<dbReference type="GO" id="GO:0032446">
    <property type="term" value="P:protein modification by small protein conjugation"/>
    <property type="evidence" value="ECO:0007669"/>
    <property type="project" value="TreeGrafter"/>
</dbReference>
<evidence type="ECO:0000256" key="3">
    <source>
        <dbReference type="ARBA" id="ARBA00022679"/>
    </source>
</evidence>